<name>A0A1I8IYG5_9PLAT</name>
<feature type="region of interest" description="Disordered" evidence="1">
    <location>
        <begin position="115"/>
        <end position="165"/>
    </location>
</feature>
<evidence type="ECO:0000256" key="2">
    <source>
        <dbReference type="SAM" id="SignalP"/>
    </source>
</evidence>
<reference evidence="4" key="1">
    <citation type="submission" date="2016-11" db="UniProtKB">
        <authorList>
            <consortium name="WormBaseParasite"/>
        </authorList>
    </citation>
    <scope>IDENTIFICATION</scope>
</reference>
<keyword evidence="2" id="KW-0732">Signal</keyword>
<organism evidence="3 4">
    <name type="scientific">Macrostomum lignano</name>
    <dbReference type="NCBI Taxonomy" id="282301"/>
    <lineage>
        <taxon>Eukaryota</taxon>
        <taxon>Metazoa</taxon>
        <taxon>Spiralia</taxon>
        <taxon>Lophotrochozoa</taxon>
        <taxon>Platyhelminthes</taxon>
        <taxon>Rhabditophora</taxon>
        <taxon>Macrostomorpha</taxon>
        <taxon>Macrostomida</taxon>
        <taxon>Macrostomidae</taxon>
        <taxon>Macrostomum</taxon>
    </lineage>
</organism>
<protein>
    <submittedName>
        <fullName evidence="4">Uncharacterized protein</fullName>
    </submittedName>
</protein>
<proteinExistence type="predicted"/>
<dbReference type="AlphaFoldDB" id="A0A1I8IYG5"/>
<evidence type="ECO:0000313" key="4">
    <source>
        <dbReference type="WBParaSite" id="maker-uti_cns_0021265-snap-gene-0.2-mRNA-1"/>
    </source>
</evidence>
<sequence length="181" mass="20679">MHRKSRSGLLSTKCLHLKRLMMLLIQARANTKQKQTPEKITMIKINILIQLLIVDKVLHTSDTSSRLIISIKLVQMNRWTTPFPVEEIMPRRRSSGRRQRDAMVAAALRQLDSDDARGTAGDAPAERSSPYHSYQRIHHDRRGRYGDDIDAMAGGSSSSNGNVFQDSFNVSRVNPAYYWRE</sequence>
<dbReference type="WBParaSite" id="maker-uti_cns_0021265-snap-gene-0.2-mRNA-1">
    <property type="protein sequence ID" value="maker-uti_cns_0021265-snap-gene-0.2-mRNA-1"/>
    <property type="gene ID" value="maker-uti_cns_0021265-snap-gene-0.2"/>
</dbReference>
<feature type="signal peptide" evidence="2">
    <location>
        <begin position="1"/>
        <end position="29"/>
    </location>
</feature>
<accession>A0A1I8IYG5</accession>
<dbReference type="Proteomes" id="UP000095280">
    <property type="component" value="Unplaced"/>
</dbReference>
<keyword evidence="3" id="KW-1185">Reference proteome</keyword>
<evidence type="ECO:0000256" key="1">
    <source>
        <dbReference type="SAM" id="MobiDB-lite"/>
    </source>
</evidence>
<evidence type="ECO:0000313" key="3">
    <source>
        <dbReference type="Proteomes" id="UP000095280"/>
    </source>
</evidence>
<feature type="chain" id="PRO_5009321317" evidence="2">
    <location>
        <begin position="30"/>
        <end position="181"/>
    </location>
</feature>